<evidence type="ECO:0000256" key="3">
    <source>
        <dbReference type="ARBA" id="ARBA00023163"/>
    </source>
</evidence>
<feature type="DNA-binding region" description="H-T-H motif" evidence="4">
    <location>
        <begin position="50"/>
        <end position="69"/>
    </location>
</feature>
<name>A0A934NV72_9NOCA</name>
<dbReference type="EMBL" id="JAEMNV010000008">
    <property type="protein sequence ID" value="MBJ8341750.1"/>
    <property type="molecule type" value="Genomic_DNA"/>
</dbReference>
<keyword evidence="1" id="KW-0805">Transcription regulation</keyword>
<dbReference type="SUPFAM" id="SSF46689">
    <property type="entry name" value="Homeodomain-like"/>
    <property type="match status" value="1"/>
</dbReference>
<keyword evidence="7" id="KW-1185">Reference proteome</keyword>
<evidence type="ECO:0000256" key="2">
    <source>
        <dbReference type="ARBA" id="ARBA00023125"/>
    </source>
</evidence>
<dbReference type="InterPro" id="IPR009057">
    <property type="entry name" value="Homeodomain-like_sf"/>
</dbReference>
<comment type="caution">
    <text evidence="6">The sequence shown here is derived from an EMBL/GenBank/DDBJ whole genome shotgun (WGS) entry which is preliminary data.</text>
</comment>
<dbReference type="InterPro" id="IPR050109">
    <property type="entry name" value="HTH-type_TetR-like_transc_reg"/>
</dbReference>
<evidence type="ECO:0000259" key="5">
    <source>
        <dbReference type="PROSITE" id="PS50977"/>
    </source>
</evidence>
<evidence type="ECO:0000256" key="4">
    <source>
        <dbReference type="PROSITE-ProRule" id="PRU00335"/>
    </source>
</evidence>
<dbReference type="AlphaFoldDB" id="A0A934NV72"/>
<organism evidence="6 7">
    <name type="scientific">Antrihabitans stalagmiti</name>
    <dbReference type="NCBI Taxonomy" id="2799499"/>
    <lineage>
        <taxon>Bacteria</taxon>
        <taxon>Bacillati</taxon>
        <taxon>Actinomycetota</taxon>
        <taxon>Actinomycetes</taxon>
        <taxon>Mycobacteriales</taxon>
        <taxon>Nocardiaceae</taxon>
        <taxon>Antrihabitans</taxon>
    </lineage>
</organism>
<proteinExistence type="predicted"/>
<sequence>MTRPGAPLPSLMGRAVARALLTGPQATEADARIFEATIAVLARRGTREATMDDVAAESGVSRATLFRRFSGKDELFERALTREIGLLLAGLAQRFEVITDPTEQVIEGFLDCMRLNDHILFKTTDPERRTDLVDALCQGDPSPIALVHYAVRSNIAKNQAAGKIPPGLPDLQADALIHICIGYLAAPSVAIDLTDPDAVRTLARVAIAPILTGATVAQ</sequence>
<keyword evidence="3" id="KW-0804">Transcription</keyword>
<dbReference type="PANTHER" id="PTHR30055:SF234">
    <property type="entry name" value="HTH-TYPE TRANSCRIPTIONAL REGULATOR BETI"/>
    <property type="match status" value="1"/>
</dbReference>
<evidence type="ECO:0000256" key="1">
    <source>
        <dbReference type="ARBA" id="ARBA00023015"/>
    </source>
</evidence>
<dbReference type="PROSITE" id="PS50977">
    <property type="entry name" value="HTH_TETR_2"/>
    <property type="match status" value="1"/>
</dbReference>
<dbReference type="PANTHER" id="PTHR30055">
    <property type="entry name" value="HTH-TYPE TRANSCRIPTIONAL REGULATOR RUTR"/>
    <property type="match status" value="1"/>
</dbReference>
<protein>
    <submittedName>
        <fullName evidence="6">TetR/AcrR family transcriptional regulator</fullName>
    </submittedName>
</protein>
<dbReference type="RefSeq" id="WP_199706821.1">
    <property type="nucleotide sequence ID" value="NZ_JAEMNV010000008.1"/>
</dbReference>
<accession>A0A934NV72</accession>
<dbReference type="PRINTS" id="PR00455">
    <property type="entry name" value="HTHTETR"/>
</dbReference>
<dbReference type="InterPro" id="IPR001647">
    <property type="entry name" value="HTH_TetR"/>
</dbReference>
<evidence type="ECO:0000313" key="7">
    <source>
        <dbReference type="Proteomes" id="UP000655868"/>
    </source>
</evidence>
<reference evidence="6" key="1">
    <citation type="submission" date="2020-12" db="EMBL/GenBank/DDBJ databases">
        <title>Antrihabitans popcorni sp. nov. and Antrihabitans auranticaus sp. nov., isolated from a larva cave.</title>
        <authorList>
            <person name="Lee S.D."/>
            <person name="Kim I.S."/>
        </authorList>
    </citation>
    <scope>NUCLEOTIDE SEQUENCE</scope>
    <source>
        <strain evidence="6">YC3-6</strain>
    </source>
</reference>
<dbReference type="Proteomes" id="UP000655868">
    <property type="component" value="Unassembled WGS sequence"/>
</dbReference>
<evidence type="ECO:0000313" key="6">
    <source>
        <dbReference type="EMBL" id="MBJ8341750.1"/>
    </source>
</evidence>
<dbReference type="Pfam" id="PF00440">
    <property type="entry name" value="TetR_N"/>
    <property type="match status" value="1"/>
</dbReference>
<dbReference type="GO" id="GO:0003700">
    <property type="term" value="F:DNA-binding transcription factor activity"/>
    <property type="evidence" value="ECO:0007669"/>
    <property type="project" value="TreeGrafter"/>
</dbReference>
<feature type="domain" description="HTH tetR-type" evidence="5">
    <location>
        <begin position="27"/>
        <end position="87"/>
    </location>
</feature>
<gene>
    <name evidence="6" type="ORF">JGU71_22960</name>
</gene>
<keyword evidence="2 4" id="KW-0238">DNA-binding</keyword>
<dbReference type="Gene3D" id="1.10.357.10">
    <property type="entry name" value="Tetracycline Repressor, domain 2"/>
    <property type="match status" value="1"/>
</dbReference>
<dbReference type="GO" id="GO:0000976">
    <property type="term" value="F:transcription cis-regulatory region binding"/>
    <property type="evidence" value="ECO:0007669"/>
    <property type="project" value="TreeGrafter"/>
</dbReference>